<sequence length="259" mass="28373">MRYSGGGSPSRKAVAARRPCHVQGRICWLLSLASCASGAAAATAPGSTKKWWHQAQQLQQLVLEQLQLVHSGRHSRQQQLELPLKSAHPPPSTGSPGNGQRATATGASTTPVGGGREGGGCLISDFPPGGLGFNAISLRNGSSRAQLFSSSTTRLKPRPQDLIFNGWKSRYQVAEMNVNPILEEILIKRSQQKKRTSPLNYKERLFVLTESMLTYYEGRAELHPFQIVAEFSTNVLENQEVKVHLKVRSCMTQNKESPT</sequence>
<organism evidence="3 4">
    <name type="scientific">Platysternon megacephalum</name>
    <name type="common">big-headed turtle</name>
    <dbReference type="NCBI Taxonomy" id="55544"/>
    <lineage>
        <taxon>Eukaryota</taxon>
        <taxon>Metazoa</taxon>
        <taxon>Chordata</taxon>
        <taxon>Craniata</taxon>
        <taxon>Vertebrata</taxon>
        <taxon>Euteleostomi</taxon>
        <taxon>Archelosauria</taxon>
        <taxon>Testudinata</taxon>
        <taxon>Testudines</taxon>
        <taxon>Cryptodira</taxon>
        <taxon>Durocryptodira</taxon>
        <taxon>Testudinoidea</taxon>
        <taxon>Platysternidae</taxon>
        <taxon>Platysternon</taxon>
    </lineage>
</organism>
<gene>
    <name evidence="3" type="ORF">DR999_PMT01572</name>
</gene>
<dbReference type="SUPFAM" id="SSF50729">
    <property type="entry name" value="PH domain-like"/>
    <property type="match status" value="1"/>
</dbReference>
<dbReference type="AlphaFoldDB" id="A0A4D9EU27"/>
<feature type="compositionally biased region" description="Gly residues" evidence="1">
    <location>
        <begin position="112"/>
        <end position="121"/>
    </location>
</feature>
<protein>
    <submittedName>
        <fullName evidence="3">Protein LSM14-like protein A</fullName>
    </submittedName>
</protein>
<dbReference type="STRING" id="55544.A0A4D9EU27"/>
<dbReference type="OrthoDB" id="4062651at2759"/>
<comment type="caution">
    <text evidence="3">The sequence shown here is derived from an EMBL/GenBank/DDBJ whole genome shotgun (WGS) entry which is preliminary data.</text>
</comment>
<reference evidence="3 4" key="2">
    <citation type="submission" date="2019-04" db="EMBL/GenBank/DDBJ databases">
        <title>The genome sequence of big-headed turtle.</title>
        <authorList>
            <person name="Gong S."/>
        </authorList>
    </citation>
    <scope>NUCLEOTIDE SEQUENCE [LARGE SCALE GENOMIC DNA]</scope>
    <source>
        <strain evidence="3">DO16091913</strain>
        <tissue evidence="3">Muscle</tissue>
    </source>
</reference>
<evidence type="ECO:0000313" key="4">
    <source>
        <dbReference type="Proteomes" id="UP000297703"/>
    </source>
</evidence>
<keyword evidence="2" id="KW-0732">Signal</keyword>
<dbReference type="Gene3D" id="2.30.29.30">
    <property type="entry name" value="Pleckstrin-homology domain (PH domain)/Phosphotyrosine-binding domain (PTB)"/>
    <property type="match status" value="1"/>
</dbReference>
<feature type="chain" id="PRO_5020023868" evidence="2">
    <location>
        <begin position="42"/>
        <end position="259"/>
    </location>
</feature>
<reference evidence="3 4" key="1">
    <citation type="submission" date="2019-04" db="EMBL/GenBank/DDBJ databases">
        <title>Draft genome of the big-headed turtle Platysternon megacephalum.</title>
        <authorList>
            <person name="Gong S."/>
        </authorList>
    </citation>
    <scope>NUCLEOTIDE SEQUENCE [LARGE SCALE GENOMIC DNA]</scope>
    <source>
        <strain evidence="3">DO16091913</strain>
        <tissue evidence="3">Muscle</tissue>
    </source>
</reference>
<feature type="region of interest" description="Disordered" evidence="1">
    <location>
        <begin position="74"/>
        <end position="121"/>
    </location>
</feature>
<evidence type="ECO:0000256" key="1">
    <source>
        <dbReference type="SAM" id="MobiDB-lite"/>
    </source>
</evidence>
<name>A0A4D9EU27_9SAUR</name>
<dbReference type="Proteomes" id="UP000297703">
    <property type="component" value="Unassembled WGS sequence"/>
</dbReference>
<feature type="compositionally biased region" description="Polar residues" evidence="1">
    <location>
        <begin position="94"/>
        <end position="111"/>
    </location>
</feature>
<evidence type="ECO:0000313" key="3">
    <source>
        <dbReference type="EMBL" id="TFK14871.1"/>
    </source>
</evidence>
<proteinExistence type="predicted"/>
<accession>A0A4D9EU27</accession>
<evidence type="ECO:0000256" key="2">
    <source>
        <dbReference type="SAM" id="SignalP"/>
    </source>
</evidence>
<dbReference type="EMBL" id="QXTE01000007">
    <property type="protein sequence ID" value="TFK14871.1"/>
    <property type="molecule type" value="Genomic_DNA"/>
</dbReference>
<dbReference type="InterPro" id="IPR011993">
    <property type="entry name" value="PH-like_dom_sf"/>
</dbReference>
<keyword evidence="4" id="KW-1185">Reference proteome</keyword>
<feature type="signal peptide" evidence="2">
    <location>
        <begin position="1"/>
        <end position="41"/>
    </location>
</feature>